<comment type="similarity">
    <text evidence="1 8">Belongs to the peptidase M8 family.</text>
</comment>
<dbReference type="EMBL" id="NBCO01000013">
    <property type="protein sequence ID" value="ORC89309.1"/>
    <property type="molecule type" value="Genomic_DNA"/>
</dbReference>
<dbReference type="GO" id="GO:0007155">
    <property type="term" value="P:cell adhesion"/>
    <property type="evidence" value="ECO:0007669"/>
    <property type="project" value="InterPro"/>
</dbReference>
<keyword evidence="4 8" id="KW-0378">Hydrolase</keyword>
<evidence type="ECO:0000313" key="9">
    <source>
        <dbReference type="EMBL" id="ORC89309.1"/>
    </source>
</evidence>
<dbReference type="GeneID" id="39985309"/>
<dbReference type="GO" id="GO:0006508">
    <property type="term" value="P:proteolysis"/>
    <property type="evidence" value="ECO:0007669"/>
    <property type="project" value="UniProtKB-KW"/>
</dbReference>
<feature type="binding site" evidence="7">
    <location>
        <position position="28"/>
    </location>
    <ligand>
        <name>Zn(2+)</name>
        <dbReference type="ChEBI" id="CHEBI:29105"/>
        <note>catalytic</note>
    </ligand>
</feature>
<dbReference type="GO" id="GO:0016020">
    <property type="term" value="C:membrane"/>
    <property type="evidence" value="ECO:0007669"/>
    <property type="project" value="InterPro"/>
</dbReference>
<dbReference type="GO" id="GO:0046872">
    <property type="term" value="F:metal ion binding"/>
    <property type="evidence" value="ECO:0007669"/>
    <property type="project" value="UniProtKB-KW"/>
</dbReference>
<proteinExistence type="inferred from homology"/>
<evidence type="ECO:0000256" key="7">
    <source>
        <dbReference type="PIRSR" id="PIRSR601577-2"/>
    </source>
</evidence>
<evidence type="ECO:0000256" key="3">
    <source>
        <dbReference type="ARBA" id="ARBA00022723"/>
    </source>
</evidence>
<evidence type="ECO:0000256" key="6">
    <source>
        <dbReference type="ARBA" id="ARBA00023049"/>
    </source>
</evidence>
<protein>
    <recommendedName>
        <fullName evidence="8">Leishmanolysin-like peptidase</fullName>
        <ecNumber evidence="8">3.4.24.-</ecNumber>
    </recommendedName>
</protein>
<dbReference type="AlphaFoldDB" id="A0A1X0NYL7"/>
<evidence type="ECO:0000313" key="10">
    <source>
        <dbReference type="Proteomes" id="UP000192257"/>
    </source>
</evidence>
<keyword evidence="3 7" id="KW-0479">Metal-binding</keyword>
<dbReference type="Pfam" id="PF01457">
    <property type="entry name" value="Peptidase_M8"/>
    <property type="match status" value="1"/>
</dbReference>
<feature type="non-terminal residue" evidence="9">
    <location>
        <position position="161"/>
    </location>
</feature>
<dbReference type="GO" id="GO:0004222">
    <property type="term" value="F:metalloendopeptidase activity"/>
    <property type="evidence" value="ECO:0007669"/>
    <property type="project" value="UniProtKB-UniRule"/>
</dbReference>
<dbReference type="OrthoDB" id="251845at2759"/>
<accession>A0A1X0NYL7</accession>
<comment type="cofactor">
    <cofactor evidence="7 8">
        <name>Zn(2+)</name>
        <dbReference type="ChEBI" id="CHEBI:29105"/>
    </cofactor>
    <text evidence="7 8">Binds 1 zinc ion per subunit.</text>
</comment>
<sequence length="161" mass="18450">MRKHYNCEVELVTGMYMEEEGNGPSKFHWERRIAKDELMSPYTEEPTGMYNTNLTLGAFHSMPFYKAHSLAMPATSTWCQGPVLRIVGGSQEPATFFFWKTRWPLGYGVRQHRDQPCRAGAEIYPRRSWGTCRRAISSITRTRLLLSGDVEENPGPSLRGM</sequence>
<evidence type="ECO:0000256" key="4">
    <source>
        <dbReference type="ARBA" id="ARBA00022801"/>
    </source>
</evidence>
<dbReference type="InterPro" id="IPR001577">
    <property type="entry name" value="Peptidase_M8"/>
</dbReference>
<dbReference type="SUPFAM" id="SSF55486">
    <property type="entry name" value="Metalloproteases ('zincins'), catalytic domain"/>
    <property type="match status" value="1"/>
</dbReference>
<dbReference type="EC" id="3.4.24.-" evidence="8"/>
<evidence type="ECO:0000256" key="1">
    <source>
        <dbReference type="ARBA" id="ARBA00005860"/>
    </source>
</evidence>
<keyword evidence="2 8" id="KW-0645">Protease</keyword>
<dbReference type="Proteomes" id="UP000192257">
    <property type="component" value="Unassembled WGS sequence"/>
</dbReference>
<keyword evidence="5 7" id="KW-0862">Zinc</keyword>
<organism evidence="9 10">
    <name type="scientific">Trypanosoma theileri</name>
    <dbReference type="NCBI Taxonomy" id="67003"/>
    <lineage>
        <taxon>Eukaryota</taxon>
        <taxon>Discoba</taxon>
        <taxon>Euglenozoa</taxon>
        <taxon>Kinetoplastea</taxon>
        <taxon>Metakinetoplastina</taxon>
        <taxon>Trypanosomatida</taxon>
        <taxon>Trypanosomatidae</taxon>
        <taxon>Trypanosoma</taxon>
    </lineage>
</organism>
<name>A0A1X0NYL7_9TRYP</name>
<comment type="caution">
    <text evidence="9">The sequence shown here is derived from an EMBL/GenBank/DDBJ whole genome shotgun (WGS) entry which is preliminary data.</text>
</comment>
<keyword evidence="6 7" id="KW-0482">Metalloprotease</keyword>
<reference evidence="9 10" key="1">
    <citation type="submission" date="2017-03" db="EMBL/GenBank/DDBJ databases">
        <title>An alternative strategy for trypanosome survival in the mammalian bloodstream revealed through genome and transcriptome analysis of the ubiquitous bovine parasite Trypanosoma (Megatrypanum) theileri.</title>
        <authorList>
            <person name="Kelly S."/>
            <person name="Ivens A."/>
            <person name="Mott A."/>
            <person name="O'Neill E."/>
            <person name="Emms D."/>
            <person name="Macleod O."/>
            <person name="Voorheis P."/>
            <person name="Matthews J."/>
            <person name="Matthews K."/>
            <person name="Carrington M."/>
        </authorList>
    </citation>
    <scope>NUCLEOTIDE SEQUENCE [LARGE SCALE GENOMIC DNA]</scope>
    <source>
        <strain evidence="9">Edinburgh</strain>
    </source>
</reference>
<evidence type="ECO:0000256" key="8">
    <source>
        <dbReference type="RuleBase" id="RU366077"/>
    </source>
</evidence>
<evidence type="ECO:0000256" key="2">
    <source>
        <dbReference type="ARBA" id="ARBA00022670"/>
    </source>
</evidence>
<dbReference type="VEuPathDB" id="TriTrypDB:TM35_000133130"/>
<evidence type="ECO:0000256" key="5">
    <source>
        <dbReference type="ARBA" id="ARBA00022833"/>
    </source>
</evidence>
<keyword evidence="10" id="KW-1185">Reference proteome</keyword>
<gene>
    <name evidence="9" type="ORF">TM35_000133130</name>
</gene>
<dbReference type="RefSeq" id="XP_028883375.1">
    <property type="nucleotide sequence ID" value="XM_029025529.1"/>
</dbReference>
<dbReference type="Gene3D" id="3.90.132.10">
    <property type="entry name" value="Leishmanolysin , domain 2"/>
    <property type="match status" value="1"/>
</dbReference>